<evidence type="ECO:0000256" key="1">
    <source>
        <dbReference type="SAM" id="MobiDB-lite"/>
    </source>
</evidence>
<evidence type="ECO:0000313" key="2">
    <source>
        <dbReference type="EMBL" id="KAF9074190.1"/>
    </source>
</evidence>
<dbReference type="AlphaFoldDB" id="A0A9P5UBJ6"/>
<feature type="compositionally biased region" description="Polar residues" evidence="1">
    <location>
        <begin position="121"/>
        <end position="133"/>
    </location>
</feature>
<organism evidence="2 3">
    <name type="scientific">Rhodocollybia butyracea</name>
    <dbReference type="NCBI Taxonomy" id="206335"/>
    <lineage>
        <taxon>Eukaryota</taxon>
        <taxon>Fungi</taxon>
        <taxon>Dikarya</taxon>
        <taxon>Basidiomycota</taxon>
        <taxon>Agaricomycotina</taxon>
        <taxon>Agaricomycetes</taxon>
        <taxon>Agaricomycetidae</taxon>
        <taxon>Agaricales</taxon>
        <taxon>Marasmiineae</taxon>
        <taxon>Omphalotaceae</taxon>
        <taxon>Rhodocollybia</taxon>
    </lineage>
</organism>
<name>A0A9P5UBJ6_9AGAR</name>
<reference evidence="2" key="1">
    <citation type="submission" date="2020-11" db="EMBL/GenBank/DDBJ databases">
        <authorList>
            <consortium name="DOE Joint Genome Institute"/>
            <person name="Ahrendt S."/>
            <person name="Riley R."/>
            <person name="Andreopoulos W."/>
            <person name="Labutti K."/>
            <person name="Pangilinan J."/>
            <person name="Ruiz-Duenas F.J."/>
            <person name="Barrasa J.M."/>
            <person name="Sanchez-Garcia M."/>
            <person name="Camarero S."/>
            <person name="Miyauchi S."/>
            <person name="Serrano A."/>
            <person name="Linde D."/>
            <person name="Babiker R."/>
            <person name="Drula E."/>
            <person name="Ayuso-Fernandez I."/>
            <person name="Pacheco R."/>
            <person name="Padilla G."/>
            <person name="Ferreira P."/>
            <person name="Barriuso J."/>
            <person name="Kellner H."/>
            <person name="Castanera R."/>
            <person name="Alfaro M."/>
            <person name="Ramirez L."/>
            <person name="Pisabarro A.G."/>
            <person name="Kuo A."/>
            <person name="Tritt A."/>
            <person name="Lipzen A."/>
            <person name="He G."/>
            <person name="Yan M."/>
            <person name="Ng V."/>
            <person name="Cullen D."/>
            <person name="Martin F."/>
            <person name="Rosso M.-N."/>
            <person name="Henrissat B."/>
            <person name="Hibbett D."/>
            <person name="Martinez A.T."/>
            <person name="Grigoriev I.V."/>
        </authorList>
    </citation>
    <scope>NUCLEOTIDE SEQUENCE</scope>
    <source>
        <strain evidence="2">AH 40177</strain>
    </source>
</reference>
<feature type="compositionally biased region" description="Basic residues" evidence="1">
    <location>
        <begin position="104"/>
        <end position="115"/>
    </location>
</feature>
<keyword evidence="3" id="KW-1185">Reference proteome</keyword>
<feature type="compositionally biased region" description="Low complexity" evidence="1">
    <location>
        <begin position="148"/>
        <end position="165"/>
    </location>
</feature>
<comment type="caution">
    <text evidence="2">The sequence shown here is derived from an EMBL/GenBank/DDBJ whole genome shotgun (WGS) entry which is preliminary data.</text>
</comment>
<dbReference type="Proteomes" id="UP000772434">
    <property type="component" value="Unassembled WGS sequence"/>
</dbReference>
<feature type="compositionally biased region" description="Gly residues" evidence="1">
    <location>
        <begin position="67"/>
        <end position="87"/>
    </location>
</feature>
<sequence>MGIAESISAVGMAGTVTGLSYTQATAQQKEEEEEAKRAAEVAAENNAEVRAGADETGPKRGAFPVSGSGGFAGGGRGRGPGNAGSGNTGRREKAPAVEPAPPIRKSRKDGRRKNRGGGNTTAGSRQKNENSTLAAPSEPKSPRRARRSPSGTPQQSAPPNSASASPKPPRGNRRAHIERSRPLVASQQV</sequence>
<gene>
    <name evidence="2" type="ORF">BDP27DRAFT_1317447</name>
</gene>
<evidence type="ECO:0000313" key="3">
    <source>
        <dbReference type="Proteomes" id="UP000772434"/>
    </source>
</evidence>
<feature type="region of interest" description="Disordered" evidence="1">
    <location>
        <begin position="24"/>
        <end position="189"/>
    </location>
</feature>
<proteinExistence type="predicted"/>
<feature type="compositionally biased region" description="Low complexity" evidence="1">
    <location>
        <begin position="40"/>
        <end position="50"/>
    </location>
</feature>
<protein>
    <submittedName>
        <fullName evidence="2">Uncharacterized protein</fullName>
    </submittedName>
</protein>
<dbReference type="EMBL" id="JADNRY010000014">
    <property type="protein sequence ID" value="KAF9074190.1"/>
    <property type="molecule type" value="Genomic_DNA"/>
</dbReference>
<accession>A0A9P5UBJ6</accession>